<dbReference type="InParanoid" id="A0A7N2KZ12"/>
<evidence type="ECO:0000313" key="2">
    <source>
        <dbReference type="Proteomes" id="UP000594261"/>
    </source>
</evidence>
<dbReference type="Gramene" id="QL02p068241:mrna">
    <property type="protein sequence ID" value="QL02p068241:mrna:CDS:1"/>
    <property type="gene ID" value="QL02p068241"/>
</dbReference>
<dbReference type="InterPro" id="IPR008480">
    <property type="entry name" value="DUF761_pln"/>
</dbReference>
<dbReference type="AlphaFoldDB" id="A0A7N2KZ12"/>
<evidence type="ECO:0000313" key="1">
    <source>
        <dbReference type="EnsemblPlants" id="QL02p068241:mrna:CDS:1"/>
    </source>
</evidence>
<dbReference type="PANTHER" id="PTHR33450:SF12">
    <property type="entry name" value="COTTON FIBER PROTEIN"/>
    <property type="match status" value="1"/>
</dbReference>
<protein>
    <submittedName>
        <fullName evidence="1">Uncharacterized protein</fullName>
    </submittedName>
</protein>
<proteinExistence type="predicted"/>
<name>A0A7N2KZ12_QUELO</name>
<gene>
    <name evidence="1" type="primary">LOC115978186</name>
</gene>
<reference evidence="2" key="1">
    <citation type="journal article" date="2016" name="G3 (Bethesda)">
        <title>First Draft Assembly and Annotation of the Genome of a California Endemic Oak Quercus lobata Nee (Fagaceae).</title>
        <authorList>
            <person name="Sork V.L."/>
            <person name="Fitz-Gibbon S.T."/>
            <person name="Puiu D."/>
            <person name="Crepeau M."/>
            <person name="Gugger P.F."/>
            <person name="Sherman R."/>
            <person name="Stevens K."/>
            <person name="Langley C.H."/>
            <person name="Pellegrini M."/>
            <person name="Salzberg S.L."/>
        </authorList>
    </citation>
    <scope>NUCLEOTIDE SEQUENCE [LARGE SCALE GENOMIC DNA]</scope>
    <source>
        <strain evidence="2">cv. SW786</strain>
    </source>
</reference>
<organism evidence="1 2">
    <name type="scientific">Quercus lobata</name>
    <name type="common">Valley oak</name>
    <dbReference type="NCBI Taxonomy" id="97700"/>
    <lineage>
        <taxon>Eukaryota</taxon>
        <taxon>Viridiplantae</taxon>
        <taxon>Streptophyta</taxon>
        <taxon>Embryophyta</taxon>
        <taxon>Tracheophyta</taxon>
        <taxon>Spermatophyta</taxon>
        <taxon>Magnoliopsida</taxon>
        <taxon>eudicotyledons</taxon>
        <taxon>Gunneridae</taxon>
        <taxon>Pentapetalae</taxon>
        <taxon>rosids</taxon>
        <taxon>fabids</taxon>
        <taxon>Fagales</taxon>
        <taxon>Fagaceae</taxon>
        <taxon>Quercus</taxon>
    </lineage>
</organism>
<accession>A0A7N2KZ12</accession>
<dbReference type="EnsemblPlants" id="QL02p068241:mrna">
    <property type="protein sequence ID" value="QL02p068241:mrna:CDS:1"/>
    <property type="gene ID" value="QL02p068241"/>
</dbReference>
<sequence>MKNKASTILKQIIATLSSMAKAKTLALKNKTRAIKTRLIIFSLLKNKKIFMSSLSHSIHQKKSYISHKLNALLSHHHHDKDSNDFEDDLVDQDKAIVQYKDNLDAMAHKYLPDPTHTEEADVQKNDNYPDLTHSLFFSEDLDFEYPGGSVIDLVKNSKEEAGEEFMLENEIDRVADLFIKRFHKQMMMQKQLSLKRHQERLEKSS</sequence>
<dbReference type="OMA" id="HIADLFI"/>
<dbReference type="OrthoDB" id="684076at2759"/>
<dbReference type="RefSeq" id="XP_030956066.1">
    <property type="nucleotide sequence ID" value="XM_031100206.1"/>
</dbReference>
<dbReference type="Proteomes" id="UP000594261">
    <property type="component" value="Chromosome 2"/>
</dbReference>
<dbReference type="GeneID" id="115978186"/>
<keyword evidence="2" id="KW-1185">Reference proteome</keyword>
<dbReference type="KEGG" id="qlo:115978186"/>
<dbReference type="Pfam" id="PF05553">
    <property type="entry name" value="DUF761"/>
    <property type="match status" value="1"/>
</dbReference>
<dbReference type="PANTHER" id="PTHR33450">
    <property type="entry name" value="EMB|CAB67623.1-RELATED"/>
    <property type="match status" value="1"/>
</dbReference>
<reference evidence="1" key="2">
    <citation type="submission" date="2021-01" db="UniProtKB">
        <authorList>
            <consortium name="EnsemblPlants"/>
        </authorList>
    </citation>
    <scope>IDENTIFICATION</scope>
</reference>